<comment type="similarity">
    <text evidence="1 4">Belongs to the glycosyl hydrolase 26 family.</text>
</comment>
<evidence type="ECO:0000256" key="2">
    <source>
        <dbReference type="ARBA" id="ARBA00022801"/>
    </source>
</evidence>
<dbReference type="Proteomes" id="UP001500742">
    <property type="component" value="Unassembled WGS sequence"/>
</dbReference>
<dbReference type="PANTHER" id="PTHR40079">
    <property type="entry name" value="MANNAN ENDO-1,4-BETA-MANNOSIDASE E-RELATED"/>
    <property type="match status" value="1"/>
</dbReference>
<gene>
    <name evidence="6" type="ORF">GCM10022210_48170</name>
</gene>
<dbReference type="PIRSF" id="PIRSF018168">
    <property type="entry name" value="Mannan-1_4-beta-mannosidase"/>
    <property type="match status" value="1"/>
</dbReference>
<feature type="active site" description="Proton donor" evidence="4">
    <location>
        <position position="202"/>
    </location>
</feature>
<evidence type="ECO:0000259" key="5">
    <source>
        <dbReference type="PROSITE" id="PS51764"/>
    </source>
</evidence>
<dbReference type="PANTHER" id="PTHR40079:SF4">
    <property type="entry name" value="GH26 DOMAIN-CONTAINING PROTEIN-RELATED"/>
    <property type="match status" value="1"/>
</dbReference>
<feature type="active site" description="Nucleophile" evidence="4">
    <location>
        <position position="309"/>
    </location>
</feature>
<reference evidence="7" key="1">
    <citation type="journal article" date="2019" name="Int. J. Syst. Evol. Microbiol.">
        <title>The Global Catalogue of Microorganisms (GCM) 10K type strain sequencing project: providing services to taxonomists for standard genome sequencing and annotation.</title>
        <authorList>
            <consortium name="The Broad Institute Genomics Platform"/>
            <consortium name="The Broad Institute Genome Sequencing Center for Infectious Disease"/>
            <person name="Wu L."/>
            <person name="Ma J."/>
        </authorList>
    </citation>
    <scope>NUCLEOTIDE SEQUENCE [LARGE SCALE GENOMIC DNA]</scope>
    <source>
        <strain evidence="7">JCM 16601</strain>
    </source>
</reference>
<proteinExistence type="inferred from homology"/>
<accession>A0ABP7QYM3</accession>
<keyword evidence="7" id="KW-1185">Reference proteome</keyword>
<dbReference type="InterPro" id="IPR022790">
    <property type="entry name" value="GH26_dom"/>
</dbReference>
<dbReference type="InterPro" id="IPR000805">
    <property type="entry name" value="Glyco_hydro_26"/>
</dbReference>
<name>A0ABP7QYM3_9SPHI</name>
<dbReference type="GO" id="GO:0016787">
    <property type="term" value="F:hydrolase activity"/>
    <property type="evidence" value="ECO:0007669"/>
    <property type="project" value="UniProtKB-KW"/>
</dbReference>
<protein>
    <submittedName>
        <fullName evidence="6">Glycosyl hydrolase</fullName>
    </submittedName>
</protein>
<dbReference type="RefSeq" id="WP_259087047.1">
    <property type="nucleotide sequence ID" value="NZ_BAAAZC010000031.1"/>
</dbReference>
<evidence type="ECO:0000256" key="3">
    <source>
        <dbReference type="ARBA" id="ARBA00023295"/>
    </source>
</evidence>
<keyword evidence="3 4" id="KW-0326">Glycosidase</keyword>
<feature type="domain" description="GH26" evidence="5">
    <location>
        <begin position="45"/>
        <end position="378"/>
    </location>
</feature>
<evidence type="ECO:0000256" key="1">
    <source>
        <dbReference type="ARBA" id="ARBA00007754"/>
    </source>
</evidence>
<organism evidence="6 7">
    <name type="scientific">Mucilaginibacter dorajii</name>
    <dbReference type="NCBI Taxonomy" id="692994"/>
    <lineage>
        <taxon>Bacteria</taxon>
        <taxon>Pseudomonadati</taxon>
        <taxon>Bacteroidota</taxon>
        <taxon>Sphingobacteriia</taxon>
        <taxon>Sphingobacteriales</taxon>
        <taxon>Sphingobacteriaceae</taxon>
        <taxon>Mucilaginibacter</taxon>
    </lineage>
</organism>
<dbReference type="PRINTS" id="PR00739">
    <property type="entry name" value="GLHYDRLASE26"/>
</dbReference>
<evidence type="ECO:0000256" key="4">
    <source>
        <dbReference type="PROSITE-ProRule" id="PRU01100"/>
    </source>
</evidence>
<keyword evidence="2 4" id="KW-0378">Hydrolase</keyword>
<dbReference type="SUPFAM" id="SSF51445">
    <property type="entry name" value="(Trans)glycosidases"/>
    <property type="match status" value="1"/>
</dbReference>
<dbReference type="Pfam" id="PF02156">
    <property type="entry name" value="Glyco_hydro_26"/>
    <property type="match status" value="1"/>
</dbReference>
<dbReference type="Gene3D" id="3.20.20.80">
    <property type="entry name" value="Glycosidases"/>
    <property type="match status" value="1"/>
</dbReference>
<evidence type="ECO:0000313" key="6">
    <source>
        <dbReference type="EMBL" id="GAA3989329.1"/>
    </source>
</evidence>
<sequence length="398" mass="45033">MNYKSGKNYMNGNLKIITVITFLLIFNSSTGYGQHARLADKKASGATVALGDNLYYLAQNFILFGHQHAMEYGHGWSGDAERSDVKSVTGSNPAVVGIDISEITNVPALQSSYNQEKLRKEVVETNKRGGITTIAWHFSNPVSPGGFYWNDSLSVPAVKYIIPGGLYHEKYKEILRMIGRWAISLKDSSGNDIPVIFRPFHEMDGDWFWWGKAHCSKAEFKKLWQFTVRYLKKDCAVHNFIYAFSPDCKFENTADYLDRYPGDRWVDLLGMDDYADLGRDGYHLDNAVKKLKIVSDYAVKAKKLAAFTETGLESIPNATWWTQVLLRAIKGQGLKLSYVLVWRNDMHSPTHFYAPFPGQVSSDDFIRFYHDPYTLFESDIKTLGISSVAGNQYTGSQP</sequence>
<dbReference type="InterPro" id="IPR016714">
    <property type="entry name" value="MANB/E"/>
</dbReference>
<comment type="caution">
    <text evidence="6">The sequence shown here is derived from an EMBL/GenBank/DDBJ whole genome shotgun (WGS) entry which is preliminary data.</text>
</comment>
<dbReference type="EMBL" id="BAAAZC010000031">
    <property type="protein sequence ID" value="GAA3989329.1"/>
    <property type="molecule type" value="Genomic_DNA"/>
</dbReference>
<dbReference type="PROSITE" id="PS51764">
    <property type="entry name" value="GH26"/>
    <property type="match status" value="1"/>
</dbReference>
<dbReference type="InterPro" id="IPR017853">
    <property type="entry name" value="GH"/>
</dbReference>
<evidence type="ECO:0000313" key="7">
    <source>
        <dbReference type="Proteomes" id="UP001500742"/>
    </source>
</evidence>